<comment type="caution">
    <text evidence="1">The sequence shown here is derived from an EMBL/GenBank/DDBJ whole genome shotgun (WGS) entry which is preliminary data.</text>
</comment>
<protein>
    <submittedName>
        <fullName evidence="1">Uncharacterized protein</fullName>
    </submittedName>
</protein>
<dbReference type="EMBL" id="CAMGZC010001182">
    <property type="protein sequence ID" value="CAI0651846.1"/>
    <property type="molecule type" value="Genomic_DNA"/>
</dbReference>
<reference evidence="1" key="1">
    <citation type="submission" date="2022-08" db="EMBL/GenBank/DDBJ databases">
        <authorList>
            <person name="Giroux E."/>
            <person name="Giroux E."/>
        </authorList>
    </citation>
    <scope>NUCLEOTIDE SEQUENCE</scope>
    <source>
        <strain evidence="1">H1091258</strain>
    </source>
</reference>
<evidence type="ECO:0000313" key="1">
    <source>
        <dbReference type="EMBL" id="CAI0651846.1"/>
    </source>
</evidence>
<name>A0A9W4S2N6_9PEZI</name>
<accession>A0A9W4S2N6</accession>
<evidence type="ECO:0000313" key="2">
    <source>
        <dbReference type="Proteomes" id="UP001152533"/>
    </source>
</evidence>
<keyword evidence="2" id="KW-1185">Reference proteome</keyword>
<organism evidence="1 2">
    <name type="scientific">Colletotrichum noveboracense</name>
    <dbReference type="NCBI Taxonomy" id="2664923"/>
    <lineage>
        <taxon>Eukaryota</taxon>
        <taxon>Fungi</taxon>
        <taxon>Dikarya</taxon>
        <taxon>Ascomycota</taxon>
        <taxon>Pezizomycotina</taxon>
        <taxon>Sordariomycetes</taxon>
        <taxon>Hypocreomycetidae</taxon>
        <taxon>Glomerellales</taxon>
        <taxon>Glomerellaceae</taxon>
        <taxon>Colletotrichum</taxon>
        <taxon>Colletotrichum gloeosporioides species complex</taxon>
    </lineage>
</organism>
<dbReference type="Proteomes" id="UP001152533">
    <property type="component" value="Unassembled WGS sequence"/>
</dbReference>
<sequence>MADSRPPLPSPHTLHANASSANIHIGSSFLRRPLLLDFSSLKKQICYYIKPIPLSISLIDAILERIAPSGLPQKRAISLEQLVSSNHLLARPVTTHLTLSLSRKHIAHLDHSAESLHHSTAGLQTIPIIRHKHTHIPFHVAIDEFKNESRFEEARSPQRLDSTESSSTIAHGRVALDSRPQTPGYHSCESDEDIVLIDRSETISGPPSVATDNTVVNRMPSTASQPLMVLGTELTSGNMVLHNLIQPLGTMTTYEWVHGRRCPGDLDVKDISSKESIKVRCHSRVSQSTAAIEDEYGMVNHPSESFVACAGDWADVAALPASFDKTLRI</sequence>
<dbReference type="AlphaFoldDB" id="A0A9W4S2N6"/>
<gene>
    <name evidence="1" type="ORF">CGXH109_LOCUS110864</name>
</gene>
<proteinExistence type="predicted"/>